<protein>
    <recommendedName>
        <fullName evidence="1">RiboL-PSP-HEPN domain-containing protein</fullName>
    </recommendedName>
</protein>
<keyword evidence="3" id="KW-1185">Reference proteome</keyword>
<dbReference type="InterPro" id="IPR041519">
    <property type="entry name" value="HEPN_RiboL-PSP"/>
</dbReference>
<proteinExistence type="predicted"/>
<accession>A0A9W6EV80</accession>
<evidence type="ECO:0000313" key="2">
    <source>
        <dbReference type="EMBL" id="GLB53494.1"/>
    </source>
</evidence>
<feature type="domain" description="RiboL-PSP-HEPN" evidence="1">
    <location>
        <begin position="8"/>
        <end position="73"/>
    </location>
</feature>
<dbReference type="AlphaFoldDB" id="A0A9W6EV80"/>
<reference evidence="2" key="1">
    <citation type="submission" date="2022-07" db="EMBL/GenBank/DDBJ databases">
        <title>Taxonomy of Novel Oxalotrophic and Methylotrophic Bacteria.</title>
        <authorList>
            <person name="Sahin N."/>
            <person name="Tani A."/>
        </authorList>
    </citation>
    <scope>NUCLEOTIDE SEQUENCE</scope>
    <source>
        <strain evidence="2">AM327</strain>
    </source>
</reference>
<sequence length="88" mass="9923">MESIWTTFGIDAPILNEVSIGGRIKDIVDNRNAIAHGNSSASEIGSRVSLSDLYRRYEELSGYCSYVISVFENYVNERKYVAQSSRRP</sequence>
<organism evidence="2 3">
    <name type="scientific">Neptunitalea chrysea</name>
    <dbReference type="NCBI Taxonomy" id="1647581"/>
    <lineage>
        <taxon>Bacteria</taxon>
        <taxon>Pseudomonadati</taxon>
        <taxon>Bacteroidota</taxon>
        <taxon>Flavobacteriia</taxon>
        <taxon>Flavobacteriales</taxon>
        <taxon>Flavobacteriaceae</taxon>
        <taxon>Neptunitalea</taxon>
    </lineage>
</organism>
<evidence type="ECO:0000313" key="3">
    <source>
        <dbReference type="Proteomes" id="UP001143545"/>
    </source>
</evidence>
<dbReference type="Proteomes" id="UP001143545">
    <property type="component" value="Unassembled WGS sequence"/>
</dbReference>
<dbReference type="Pfam" id="PF18735">
    <property type="entry name" value="HEPN_RiboL-PSP"/>
    <property type="match status" value="1"/>
</dbReference>
<dbReference type="EMBL" id="BRVP01000018">
    <property type="protein sequence ID" value="GLB53494.1"/>
    <property type="molecule type" value="Genomic_DNA"/>
</dbReference>
<comment type="caution">
    <text evidence="2">The sequence shown here is derived from an EMBL/GenBank/DDBJ whole genome shotgun (WGS) entry which is preliminary data.</text>
</comment>
<gene>
    <name evidence="2" type="ORF">NBRC110019_25350</name>
</gene>
<evidence type="ECO:0000259" key="1">
    <source>
        <dbReference type="Pfam" id="PF18735"/>
    </source>
</evidence>
<name>A0A9W6EV80_9FLAO</name>